<name>A0A448BK27_PSEFL</name>
<dbReference type="AlphaFoldDB" id="A0A448BK27"/>
<evidence type="ECO:0000313" key="2">
    <source>
        <dbReference type="Proteomes" id="UP000278078"/>
    </source>
</evidence>
<organism evidence="1 2">
    <name type="scientific">Pseudomonas fluorescens</name>
    <dbReference type="NCBI Taxonomy" id="294"/>
    <lineage>
        <taxon>Bacteria</taxon>
        <taxon>Pseudomonadati</taxon>
        <taxon>Pseudomonadota</taxon>
        <taxon>Gammaproteobacteria</taxon>
        <taxon>Pseudomonadales</taxon>
        <taxon>Pseudomonadaceae</taxon>
        <taxon>Pseudomonas</taxon>
    </lineage>
</organism>
<gene>
    <name evidence="1" type="ORF">NCTC10783_01528</name>
</gene>
<dbReference type="Proteomes" id="UP000278078">
    <property type="component" value="Chromosome"/>
</dbReference>
<accession>A0A448BK27</accession>
<dbReference type="EMBL" id="LR134300">
    <property type="protein sequence ID" value="VEE45671.1"/>
    <property type="molecule type" value="Genomic_DNA"/>
</dbReference>
<protein>
    <submittedName>
        <fullName evidence="1">Uncharacterized protein</fullName>
    </submittedName>
</protein>
<proteinExistence type="predicted"/>
<sequence length="64" mass="6658">MQQVLLVALWIGAGAVFRQPVVLAHQLGQQGVGLGEQGGFVGTAVEQCRQLADELAQAVEAQDG</sequence>
<reference evidence="1 2" key="1">
    <citation type="submission" date="2018-12" db="EMBL/GenBank/DDBJ databases">
        <authorList>
            <consortium name="Pathogen Informatics"/>
        </authorList>
    </citation>
    <scope>NUCLEOTIDE SEQUENCE [LARGE SCALE GENOMIC DNA]</scope>
    <source>
        <strain evidence="1 2">NCTC10783</strain>
    </source>
</reference>
<evidence type="ECO:0000313" key="1">
    <source>
        <dbReference type="EMBL" id="VEE45671.1"/>
    </source>
</evidence>